<proteinExistence type="predicted"/>
<dbReference type="EMBL" id="JBGCBD010000002">
    <property type="protein sequence ID" value="MEY9813395.1"/>
    <property type="molecule type" value="Genomic_DNA"/>
</dbReference>
<comment type="caution">
    <text evidence="1">The sequence shown here is derived from an EMBL/GenBank/DDBJ whole genome shotgun (WGS) entry which is preliminary data.</text>
</comment>
<dbReference type="Proteomes" id="UP001565447">
    <property type="component" value="Unassembled WGS sequence"/>
</dbReference>
<reference evidence="1" key="1">
    <citation type="submission" date="2024-07" db="EMBL/GenBank/DDBJ databases">
        <title>Genome sequencing of plant associated microbes to promote plant fitness in Sorghum bicolor and Oryza sativa.</title>
        <authorList>
            <person name="Coleman-Derr D."/>
        </authorList>
    </citation>
    <scope>NUCLEOTIDE SEQUENCE</scope>
    <source>
        <strain evidence="1">SAI-173</strain>
    </source>
</reference>
<evidence type="ECO:0000313" key="2">
    <source>
        <dbReference type="Proteomes" id="UP001565447"/>
    </source>
</evidence>
<sequence>MTQGSNPDYQVGDILRVSCAPTPTRVTEVSRFYVSIEWPWGEVDPNSQYGWNGRFALPVEPDGREWSLFRTEQDPRTLEPDDTCLVGIPETLVRVINVGHYDPPMDTGRLPRPHTLLIVLPIGRPNVEGNSEDEGDTIELDSAAPITLERVPHSPDIHG</sequence>
<organism evidence="1 2">
    <name type="scientific">Streptomyces albogriseolus</name>
    <dbReference type="NCBI Taxonomy" id="1887"/>
    <lineage>
        <taxon>Bacteria</taxon>
        <taxon>Bacillati</taxon>
        <taxon>Actinomycetota</taxon>
        <taxon>Actinomycetes</taxon>
        <taxon>Kitasatosporales</taxon>
        <taxon>Streptomycetaceae</taxon>
        <taxon>Streptomyces</taxon>
        <taxon>Streptomyces albogriseolus group</taxon>
    </lineage>
</organism>
<evidence type="ECO:0000313" key="1">
    <source>
        <dbReference type="EMBL" id="MEY9813395.1"/>
    </source>
</evidence>
<keyword evidence="2" id="KW-1185">Reference proteome</keyword>
<gene>
    <name evidence="1" type="ORF">RKD21_003652</name>
</gene>
<accession>A0ACC6UQH3</accession>
<protein>
    <submittedName>
        <fullName evidence="1">Uncharacterized protein</fullName>
    </submittedName>
</protein>
<name>A0ACC6UQH3_STRAO</name>